<comment type="caution">
    <text evidence="1">The sequence shown here is derived from an EMBL/GenBank/DDBJ whole genome shotgun (WGS) entry which is preliminary data.</text>
</comment>
<sequence length="275" mass="30222">MAVNLAAKYSSKVDERFKLMSLTESAVNKDYDWVGVQTVKVYSFPTVAMNDYARTGTNRYGVPTELQDTVQEMTLAKDRSFSFTVDKGNELQSAGARNANKALSRQIDEVVLPEIDIYRLSVMATQATTAGGTALAVITASNAYSSLLEATEYFGDNKVPQGGRIAFVKPSYYNFLKLDNSFIKASEIAQNMLIRGQVGEVDGIKIVMVPTSYLPANTEFIAAHRSVITAPEQLRELKIHTNPPGINGQLVEGRVIYDAFAQSQKTKGLYVHKNA</sequence>
<protein>
    <submittedName>
        <fullName evidence="1">N4-gp56 family major capsid protein</fullName>
    </submittedName>
</protein>
<dbReference type="Proteomes" id="UP000252415">
    <property type="component" value="Unassembled WGS sequence"/>
</dbReference>
<name>A0A368VRE7_9BACL</name>
<dbReference type="OrthoDB" id="9770443at2"/>
<dbReference type="AlphaFoldDB" id="A0A368VRE7"/>
<evidence type="ECO:0000313" key="2">
    <source>
        <dbReference type="Proteomes" id="UP000252415"/>
    </source>
</evidence>
<dbReference type="RefSeq" id="WP_114381784.1">
    <property type="nucleotide sequence ID" value="NZ_QPJD01000012.1"/>
</dbReference>
<organism evidence="1 2">
    <name type="scientific">Paenibacillus prosopidis</name>
    <dbReference type="NCBI Taxonomy" id="630520"/>
    <lineage>
        <taxon>Bacteria</taxon>
        <taxon>Bacillati</taxon>
        <taxon>Bacillota</taxon>
        <taxon>Bacilli</taxon>
        <taxon>Bacillales</taxon>
        <taxon>Paenibacillaceae</taxon>
        <taxon>Paenibacillus</taxon>
    </lineage>
</organism>
<proteinExistence type="predicted"/>
<accession>A0A368VRE7</accession>
<gene>
    <name evidence="1" type="ORF">DFP97_11287</name>
</gene>
<reference evidence="1 2" key="1">
    <citation type="submission" date="2018-07" db="EMBL/GenBank/DDBJ databases">
        <title>Genomic Encyclopedia of Type Strains, Phase III (KMG-III): the genomes of soil and plant-associated and newly described type strains.</title>
        <authorList>
            <person name="Whitman W."/>
        </authorList>
    </citation>
    <scope>NUCLEOTIDE SEQUENCE [LARGE SCALE GENOMIC DNA]</scope>
    <source>
        <strain evidence="1 2">CECT 7506</strain>
    </source>
</reference>
<evidence type="ECO:0000313" key="1">
    <source>
        <dbReference type="EMBL" id="RCW44223.1"/>
    </source>
</evidence>
<keyword evidence="2" id="KW-1185">Reference proteome</keyword>
<dbReference type="EMBL" id="QPJD01000012">
    <property type="protein sequence ID" value="RCW44223.1"/>
    <property type="molecule type" value="Genomic_DNA"/>
</dbReference>